<dbReference type="PANTHER" id="PTHR47022:SF1">
    <property type="entry name" value="BTB AND MATH DOMAIN-CONTAINING PROTEIN 36-RELATED"/>
    <property type="match status" value="1"/>
</dbReference>
<dbReference type="SMART" id="SM00061">
    <property type="entry name" value="MATH"/>
    <property type="match status" value="1"/>
</dbReference>
<dbReference type="SUPFAM" id="SSF49899">
    <property type="entry name" value="Concanavalin A-like lectins/glucanases"/>
    <property type="match status" value="1"/>
</dbReference>
<protein>
    <submittedName>
        <fullName evidence="4">MATH domain-containing protein</fullName>
    </submittedName>
</protein>
<accession>A0A914EF63</accession>
<reference evidence="4" key="1">
    <citation type="submission" date="2022-11" db="UniProtKB">
        <authorList>
            <consortium name="WormBaseParasite"/>
        </authorList>
    </citation>
    <scope>IDENTIFICATION</scope>
</reference>
<keyword evidence="3" id="KW-1185">Reference proteome</keyword>
<evidence type="ECO:0000256" key="1">
    <source>
        <dbReference type="SAM" id="MobiDB-lite"/>
    </source>
</evidence>
<evidence type="ECO:0000259" key="2">
    <source>
        <dbReference type="PROSITE" id="PS50144"/>
    </source>
</evidence>
<evidence type="ECO:0000313" key="3">
    <source>
        <dbReference type="Proteomes" id="UP000887540"/>
    </source>
</evidence>
<dbReference type="InterPro" id="IPR043136">
    <property type="entry name" value="B30.2/SPRY_sf"/>
</dbReference>
<proteinExistence type="predicted"/>
<dbReference type="Proteomes" id="UP000887540">
    <property type="component" value="Unplaced"/>
</dbReference>
<feature type="region of interest" description="Disordered" evidence="1">
    <location>
        <begin position="26"/>
        <end position="52"/>
    </location>
</feature>
<dbReference type="Gene3D" id="2.60.210.10">
    <property type="entry name" value="Apoptosis, Tumor Necrosis Factor Receptor Associated Protein 2, Chain A"/>
    <property type="match status" value="1"/>
</dbReference>
<dbReference type="Gene3D" id="2.60.120.920">
    <property type="match status" value="1"/>
</dbReference>
<organism evidence="3 4">
    <name type="scientific">Acrobeloides nanus</name>
    <dbReference type="NCBI Taxonomy" id="290746"/>
    <lineage>
        <taxon>Eukaryota</taxon>
        <taxon>Metazoa</taxon>
        <taxon>Ecdysozoa</taxon>
        <taxon>Nematoda</taxon>
        <taxon>Chromadorea</taxon>
        <taxon>Rhabditida</taxon>
        <taxon>Tylenchina</taxon>
        <taxon>Cephalobomorpha</taxon>
        <taxon>Cephaloboidea</taxon>
        <taxon>Cephalobidae</taxon>
        <taxon>Acrobeloides</taxon>
    </lineage>
</organism>
<dbReference type="AlphaFoldDB" id="A0A914EF63"/>
<dbReference type="InterPro" id="IPR008974">
    <property type="entry name" value="TRAF-like"/>
</dbReference>
<dbReference type="Pfam" id="PF22486">
    <property type="entry name" value="MATH_2"/>
    <property type="match status" value="1"/>
</dbReference>
<feature type="domain" description="MATH" evidence="2">
    <location>
        <begin position="287"/>
        <end position="438"/>
    </location>
</feature>
<dbReference type="PROSITE" id="PS50144">
    <property type="entry name" value="MATH"/>
    <property type="match status" value="1"/>
</dbReference>
<dbReference type="WBParaSite" id="ACRNAN_scaffold742.g9670.t1">
    <property type="protein sequence ID" value="ACRNAN_scaffold742.g9670.t1"/>
    <property type="gene ID" value="ACRNAN_scaffold742.g9670"/>
</dbReference>
<name>A0A914EF63_9BILA</name>
<evidence type="ECO:0000313" key="4">
    <source>
        <dbReference type="WBParaSite" id="ACRNAN_scaffold742.g9670.t1"/>
    </source>
</evidence>
<dbReference type="SUPFAM" id="SSF49599">
    <property type="entry name" value="TRAF domain-like"/>
    <property type="match status" value="1"/>
</dbReference>
<sequence>MAQHSDEARRLIDEAIDRVLASVAGTSGAHEDGTSSSNQDGAGTSSTTPQYRLPDLENLSEDYWFWDKKLSPQIVESEVQFHGQTVVFLEDNFVASEAPVIRGSKALTEHTIAYWKIILPHVYNTATFIGIGTIGSKLRFSSRGSHTYSAGANNDIYGITPDGKLHTKSGLVAFCPQFQQYSELHTIEVLFDGPHRKLSFAINQGQMITMEEEIDTSLTLFPLVSSLNTRSVIIVCEQKCRQDPQPLLNHCISKILARIPEKKVITNLPLPDHMLNLLMSRAHNTPDAIINFDLTEFTEFMSVYPDNEKVTHRLSEPTYIYDLPWKILIMPRLSAESSGGNGPSPAKKPKTELSEKTLGFFIQCNSESKESTWRCTATAVLCVRSQKSGVKNYTRHIAHTFCKDEDDWGYSRFLSAEYLANPENGYIKDNTIRLSVQIWAQPPFDINRR</sequence>
<dbReference type="PANTHER" id="PTHR47022">
    <property type="entry name" value="BTB AND MATH DOMAIN-CONTAINING PROTEIN 36-RELATED"/>
    <property type="match status" value="1"/>
</dbReference>
<dbReference type="InterPro" id="IPR002083">
    <property type="entry name" value="MATH/TRAF_dom"/>
</dbReference>
<feature type="compositionally biased region" description="Polar residues" evidence="1">
    <location>
        <begin position="34"/>
        <end position="50"/>
    </location>
</feature>
<dbReference type="InterPro" id="IPR013320">
    <property type="entry name" value="ConA-like_dom_sf"/>
</dbReference>